<sequence>MLKQMPAWSERAHDMTISVAAMDDAQRHLPASSRLLRSVTFPSITVFGCLFCTLPGLVDRGCFSLHLTHDHFHHEAFGPYHNCVKIRSLTLGDALIGSEKLMDFLAHPCISSSL</sequence>
<protein>
    <submittedName>
        <fullName evidence="1">Uncharacterized protein</fullName>
    </submittedName>
</protein>
<dbReference type="EMBL" id="KV427616">
    <property type="protein sequence ID" value="KZT08143.1"/>
    <property type="molecule type" value="Genomic_DNA"/>
</dbReference>
<organism evidence="1 2">
    <name type="scientific">Laetiporus sulphureus 93-53</name>
    <dbReference type="NCBI Taxonomy" id="1314785"/>
    <lineage>
        <taxon>Eukaryota</taxon>
        <taxon>Fungi</taxon>
        <taxon>Dikarya</taxon>
        <taxon>Basidiomycota</taxon>
        <taxon>Agaricomycotina</taxon>
        <taxon>Agaricomycetes</taxon>
        <taxon>Polyporales</taxon>
        <taxon>Laetiporus</taxon>
    </lineage>
</organism>
<dbReference type="AlphaFoldDB" id="A0A165F127"/>
<keyword evidence="2" id="KW-1185">Reference proteome</keyword>
<accession>A0A165F127</accession>
<name>A0A165F127_9APHY</name>
<dbReference type="Proteomes" id="UP000076871">
    <property type="component" value="Unassembled WGS sequence"/>
</dbReference>
<evidence type="ECO:0000313" key="2">
    <source>
        <dbReference type="Proteomes" id="UP000076871"/>
    </source>
</evidence>
<dbReference type="GeneID" id="63825583"/>
<proteinExistence type="predicted"/>
<dbReference type="RefSeq" id="XP_040765883.1">
    <property type="nucleotide sequence ID" value="XM_040908554.1"/>
</dbReference>
<gene>
    <name evidence="1" type="ORF">LAESUDRAFT_724148</name>
</gene>
<reference evidence="1 2" key="1">
    <citation type="journal article" date="2016" name="Mol. Biol. Evol.">
        <title>Comparative Genomics of Early-Diverging Mushroom-Forming Fungi Provides Insights into the Origins of Lignocellulose Decay Capabilities.</title>
        <authorList>
            <person name="Nagy L.G."/>
            <person name="Riley R."/>
            <person name="Tritt A."/>
            <person name="Adam C."/>
            <person name="Daum C."/>
            <person name="Floudas D."/>
            <person name="Sun H."/>
            <person name="Yadav J.S."/>
            <person name="Pangilinan J."/>
            <person name="Larsson K.H."/>
            <person name="Matsuura K."/>
            <person name="Barry K."/>
            <person name="Labutti K."/>
            <person name="Kuo R."/>
            <person name="Ohm R.A."/>
            <person name="Bhattacharya S.S."/>
            <person name="Shirouzu T."/>
            <person name="Yoshinaga Y."/>
            <person name="Martin F.M."/>
            <person name="Grigoriev I.V."/>
            <person name="Hibbett D.S."/>
        </authorList>
    </citation>
    <scope>NUCLEOTIDE SEQUENCE [LARGE SCALE GENOMIC DNA]</scope>
    <source>
        <strain evidence="1 2">93-53</strain>
    </source>
</reference>
<dbReference type="InParanoid" id="A0A165F127"/>
<evidence type="ECO:0000313" key="1">
    <source>
        <dbReference type="EMBL" id="KZT08143.1"/>
    </source>
</evidence>